<keyword evidence="4" id="KW-0418">Kinase</keyword>
<evidence type="ECO:0000313" key="10">
    <source>
        <dbReference type="Proteomes" id="UP000004773"/>
    </source>
</evidence>
<name>A0AA87ANA1_9BACL</name>
<evidence type="ECO:0000259" key="8">
    <source>
        <dbReference type="Pfam" id="PF07730"/>
    </source>
</evidence>
<evidence type="ECO:0000256" key="1">
    <source>
        <dbReference type="ARBA" id="ARBA00000085"/>
    </source>
</evidence>
<dbReference type="Pfam" id="PF02518">
    <property type="entry name" value="HATPase_c"/>
    <property type="match status" value="1"/>
</dbReference>
<reference evidence="9 10" key="1">
    <citation type="submission" date="2011-03" db="EMBL/GenBank/DDBJ databases">
        <title>The Genome Sequence of Gemella haemolysans M341.</title>
        <authorList>
            <consortium name="The Broad Institute Genome Sequencing Platform"/>
            <consortium name="The Broad Institute Genome Sequencing Center for Infectious Disease"/>
            <person name="Earl A."/>
            <person name="Ward D."/>
            <person name="Feldgarden M."/>
            <person name="Gevers D."/>
            <person name="Sibley C.D."/>
            <person name="Field T.R."/>
            <person name="Grinwis M."/>
            <person name="Eshaghurshan C.S."/>
            <person name="Surette M.G."/>
            <person name="Young S.K."/>
            <person name="Zeng Q."/>
            <person name="Gargeya S."/>
            <person name="Fitzgerald M."/>
            <person name="Haas B."/>
            <person name="Abouelleil A."/>
            <person name="Alvarado L."/>
            <person name="Arachchi H.M."/>
            <person name="Berlin A."/>
            <person name="Brown A."/>
            <person name="Chapman S.B."/>
            <person name="Chen Z."/>
            <person name="Dunbar C."/>
            <person name="Freedman E."/>
            <person name="Gearin G."/>
            <person name="Gellesch M."/>
            <person name="Goldberg J."/>
            <person name="Griggs A."/>
            <person name="Gujja S."/>
            <person name="Heilman E.R."/>
            <person name="Heiman D."/>
            <person name="Howarth C."/>
            <person name="Larson L."/>
            <person name="Lui A."/>
            <person name="MacDonald P.J.P."/>
            <person name="Mehta T."/>
            <person name="Montmayeur A."/>
            <person name="Murphy C."/>
            <person name="Neiman D."/>
            <person name="Pearson M."/>
            <person name="Priest M."/>
            <person name="Roberts A."/>
            <person name="Saif S."/>
            <person name="Shea T."/>
            <person name="Shenoy N."/>
            <person name="Sisk P."/>
            <person name="Stolte C."/>
            <person name="Sykes S."/>
            <person name="White J."/>
            <person name="Yandava C."/>
            <person name="Wortman J."/>
            <person name="Nusbaum C."/>
            <person name="Birren B."/>
        </authorList>
    </citation>
    <scope>NUCLEOTIDE SEQUENCE [LARGE SCALE GENOMIC DNA]</scope>
    <source>
        <strain evidence="9 10">M341</strain>
    </source>
</reference>
<dbReference type="GO" id="GO:0000155">
    <property type="term" value="F:phosphorelay sensor kinase activity"/>
    <property type="evidence" value="ECO:0007669"/>
    <property type="project" value="InterPro"/>
</dbReference>
<feature type="domain" description="Histidine kinase/HSP90-like ATPase" evidence="7">
    <location>
        <begin position="281"/>
        <end position="325"/>
    </location>
</feature>
<organism evidence="9 10">
    <name type="scientific">Gemella haemolysans M341</name>
    <dbReference type="NCBI Taxonomy" id="562981"/>
    <lineage>
        <taxon>Bacteria</taxon>
        <taxon>Bacillati</taxon>
        <taxon>Bacillota</taxon>
        <taxon>Bacilli</taxon>
        <taxon>Bacillales</taxon>
        <taxon>Gemellaceae</taxon>
        <taxon>Gemella</taxon>
    </lineage>
</organism>
<feature type="transmembrane region" description="Helical" evidence="6">
    <location>
        <begin position="102"/>
        <end position="122"/>
    </location>
</feature>
<dbReference type="GO" id="GO:0046983">
    <property type="term" value="F:protein dimerization activity"/>
    <property type="evidence" value="ECO:0007669"/>
    <property type="project" value="InterPro"/>
</dbReference>
<dbReference type="PANTHER" id="PTHR24421">
    <property type="entry name" value="NITRATE/NITRITE SENSOR PROTEIN NARX-RELATED"/>
    <property type="match status" value="1"/>
</dbReference>
<dbReference type="RefSeq" id="WP_003146962.1">
    <property type="nucleotide sequence ID" value="NZ_GL883583.1"/>
</dbReference>
<feature type="transmembrane region" description="Helical" evidence="6">
    <location>
        <begin position="36"/>
        <end position="54"/>
    </location>
</feature>
<evidence type="ECO:0000256" key="3">
    <source>
        <dbReference type="ARBA" id="ARBA00022679"/>
    </source>
</evidence>
<evidence type="ECO:0000256" key="4">
    <source>
        <dbReference type="ARBA" id="ARBA00022777"/>
    </source>
</evidence>
<evidence type="ECO:0000259" key="7">
    <source>
        <dbReference type="Pfam" id="PF02518"/>
    </source>
</evidence>
<dbReference type="InterPro" id="IPR003594">
    <property type="entry name" value="HATPase_dom"/>
</dbReference>
<protein>
    <recommendedName>
        <fullName evidence="2">histidine kinase</fullName>
        <ecNumber evidence="2">2.7.13.3</ecNumber>
    </recommendedName>
</protein>
<dbReference type="InterPro" id="IPR011712">
    <property type="entry name" value="Sig_transdc_His_kin_sub3_dim/P"/>
</dbReference>
<comment type="catalytic activity">
    <reaction evidence="1">
        <text>ATP + protein L-histidine = ADP + protein N-phospho-L-histidine.</text>
        <dbReference type="EC" id="2.7.13.3"/>
    </reaction>
</comment>
<accession>A0AA87ANA1</accession>
<feature type="transmembrane region" description="Helical" evidence="6">
    <location>
        <begin position="129"/>
        <end position="148"/>
    </location>
</feature>
<keyword evidence="6" id="KW-0472">Membrane</keyword>
<feature type="domain" description="Signal transduction histidine kinase subgroup 3 dimerisation and phosphoacceptor" evidence="8">
    <location>
        <begin position="177"/>
        <end position="242"/>
    </location>
</feature>
<keyword evidence="5" id="KW-0902">Two-component regulatory system</keyword>
<dbReference type="Gene3D" id="1.20.5.1930">
    <property type="match status" value="1"/>
</dbReference>
<dbReference type="EMBL" id="ACRO01000012">
    <property type="protein sequence ID" value="EGF88608.1"/>
    <property type="molecule type" value="Genomic_DNA"/>
</dbReference>
<keyword evidence="3" id="KW-0808">Transferase</keyword>
<comment type="caution">
    <text evidence="9">The sequence shown here is derived from an EMBL/GenBank/DDBJ whole genome shotgun (WGS) entry which is preliminary data.</text>
</comment>
<dbReference type="EC" id="2.7.13.3" evidence="2"/>
<gene>
    <name evidence="9" type="ORF">HMPREF0428_00886</name>
</gene>
<dbReference type="Pfam" id="PF07730">
    <property type="entry name" value="HisKA_3"/>
    <property type="match status" value="1"/>
</dbReference>
<dbReference type="PANTHER" id="PTHR24421:SF63">
    <property type="entry name" value="SENSOR HISTIDINE KINASE DESK"/>
    <property type="match status" value="1"/>
</dbReference>
<feature type="transmembrane region" description="Helical" evidence="6">
    <location>
        <begin position="12"/>
        <end position="30"/>
    </location>
</feature>
<dbReference type="SUPFAM" id="SSF55874">
    <property type="entry name" value="ATPase domain of HSP90 chaperone/DNA topoisomerase II/histidine kinase"/>
    <property type="match status" value="1"/>
</dbReference>
<dbReference type="Gene3D" id="3.30.565.10">
    <property type="entry name" value="Histidine kinase-like ATPase, C-terminal domain"/>
    <property type="match status" value="1"/>
</dbReference>
<dbReference type="GO" id="GO:0016020">
    <property type="term" value="C:membrane"/>
    <property type="evidence" value="ECO:0007669"/>
    <property type="project" value="InterPro"/>
</dbReference>
<keyword evidence="6" id="KW-0812">Transmembrane</keyword>
<evidence type="ECO:0000256" key="5">
    <source>
        <dbReference type="ARBA" id="ARBA00023012"/>
    </source>
</evidence>
<dbReference type="InterPro" id="IPR036890">
    <property type="entry name" value="HATPase_C_sf"/>
</dbReference>
<dbReference type="AlphaFoldDB" id="A0AA87ANA1"/>
<evidence type="ECO:0000256" key="2">
    <source>
        <dbReference type="ARBA" id="ARBA00012438"/>
    </source>
</evidence>
<evidence type="ECO:0000256" key="6">
    <source>
        <dbReference type="SAM" id="Phobius"/>
    </source>
</evidence>
<sequence>MYKKLLNLLKGNYGFYLSLVFFIFPLAYVIDGTYPKYILLLTFLALSSYIGILYTKNKILIFTEWFYLIAYISYMTIILYPMNILFSFYLSNLLVWHFHDKYFTYRTISFFITINCLTLYIISNPKMNIGDRIILFIFSSMCIITYFFQKYGYERNKLKNERIKHNEHINLLLAENERNRIGQDLHDSIGHTFVMLKLKAELAEKYLDKNNIEAAKKELQEISEISSTSMTETRSIINKLKHRSITEELKVITDIMTMADISLDIKNNMTTLPSELVEWTITMVLKELTNNVIKHSKANKCNININESSNNYTIIVSDNGRGFENIDGKELSSIRDRIKLVNGVIDITSKKFPTTIKVTINK</sequence>
<dbReference type="InterPro" id="IPR050482">
    <property type="entry name" value="Sensor_HK_TwoCompSys"/>
</dbReference>
<dbReference type="Proteomes" id="UP000004773">
    <property type="component" value="Unassembled WGS sequence"/>
</dbReference>
<proteinExistence type="predicted"/>
<keyword evidence="6" id="KW-1133">Transmembrane helix</keyword>
<evidence type="ECO:0000313" key="9">
    <source>
        <dbReference type="EMBL" id="EGF88608.1"/>
    </source>
</evidence>
<feature type="transmembrane region" description="Helical" evidence="6">
    <location>
        <begin position="66"/>
        <end position="90"/>
    </location>
</feature>